<evidence type="ECO:0000259" key="1">
    <source>
        <dbReference type="PROSITE" id="PS50076"/>
    </source>
</evidence>
<evidence type="ECO:0000313" key="3">
    <source>
        <dbReference type="Proteomes" id="UP000219453"/>
    </source>
</evidence>
<dbReference type="SUPFAM" id="SSF46565">
    <property type="entry name" value="Chaperone J-domain"/>
    <property type="match status" value="1"/>
</dbReference>
<dbReference type="AlphaFoldDB" id="A0A285N305"/>
<dbReference type="Pfam" id="PF00226">
    <property type="entry name" value="DnaJ"/>
    <property type="match status" value="1"/>
</dbReference>
<dbReference type="EMBL" id="OBEJ01000001">
    <property type="protein sequence ID" value="SNZ03810.1"/>
    <property type="molecule type" value="Genomic_DNA"/>
</dbReference>
<proteinExistence type="predicted"/>
<dbReference type="PROSITE" id="PS50076">
    <property type="entry name" value="DNAJ_2"/>
    <property type="match status" value="1"/>
</dbReference>
<dbReference type="InterPro" id="IPR052276">
    <property type="entry name" value="Diphthamide-biosynth_chaperone"/>
</dbReference>
<dbReference type="Gene3D" id="1.10.287.110">
    <property type="entry name" value="DnaJ domain"/>
    <property type="match status" value="1"/>
</dbReference>
<evidence type="ECO:0000313" key="2">
    <source>
        <dbReference type="EMBL" id="SNZ03810.1"/>
    </source>
</evidence>
<feature type="domain" description="J" evidence="1">
    <location>
        <begin position="3"/>
        <end position="66"/>
    </location>
</feature>
<dbReference type="OrthoDB" id="10608at2157"/>
<dbReference type="PANTHER" id="PTHR44240:SF10">
    <property type="entry name" value="J DOMAIN-CONTAINING PROTEIN"/>
    <property type="match status" value="1"/>
</dbReference>
<accession>A0A285N305</accession>
<dbReference type="InterPro" id="IPR001623">
    <property type="entry name" value="DnaJ_domain"/>
</dbReference>
<sequence length="262" mass="27923">MDSPYNVLGVAPGAGDDAVRDAYRSLMKSHHPDQGGTTEEFIRIKKAYESIQADDAAARAARARAGRRASTDGGTATCHPGAGAGAEATIHDDSTAITCTNGVGLELRGEYLTLRLVGVDDSADLAKLVADHALPADGDDDRPVAFLTVENTSDRTVRWRGTQSLSFVGSDDNAYESAEEYRPSEPKLPDGWTGSDIAVESGEELRVVVIAEALAEDVEIRGLQYTQNVFARGPSGRGIEDKERFSFEIAPSAKPLLARAPF</sequence>
<dbReference type="InterPro" id="IPR036869">
    <property type="entry name" value="J_dom_sf"/>
</dbReference>
<dbReference type="CDD" id="cd06257">
    <property type="entry name" value="DnaJ"/>
    <property type="match status" value="1"/>
</dbReference>
<protein>
    <submittedName>
        <fullName evidence="2">DnaJ domain-containing protein</fullName>
    </submittedName>
</protein>
<keyword evidence="3" id="KW-1185">Reference proteome</keyword>
<organism evidence="2 3">
    <name type="scientific">Natronoarchaeum philippinense</name>
    <dbReference type="NCBI Taxonomy" id="558529"/>
    <lineage>
        <taxon>Archaea</taxon>
        <taxon>Methanobacteriati</taxon>
        <taxon>Methanobacteriota</taxon>
        <taxon>Stenosarchaea group</taxon>
        <taxon>Halobacteria</taxon>
        <taxon>Halobacteriales</taxon>
        <taxon>Natronoarchaeaceae</taxon>
    </lineage>
</organism>
<reference evidence="3" key="1">
    <citation type="submission" date="2017-09" db="EMBL/GenBank/DDBJ databases">
        <authorList>
            <person name="Varghese N."/>
            <person name="Submissions S."/>
        </authorList>
    </citation>
    <scope>NUCLEOTIDE SEQUENCE [LARGE SCALE GENOMIC DNA]</scope>
    <source>
        <strain evidence="3">DSM 27208</strain>
    </source>
</reference>
<dbReference type="PANTHER" id="PTHR44240">
    <property type="entry name" value="DNAJ DOMAIN (PROKARYOTIC HEAT SHOCK PROTEIN)-RELATED"/>
    <property type="match status" value="1"/>
</dbReference>
<dbReference type="SMART" id="SM00271">
    <property type="entry name" value="DnaJ"/>
    <property type="match status" value="1"/>
</dbReference>
<dbReference type="RefSeq" id="WP_097007406.1">
    <property type="nucleotide sequence ID" value="NZ_OBEJ01000001.1"/>
</dbReference>
<gene>
    <name evidence="2" type="ORF">SAMN06269185_0375</name>
</gene>
<dbReference type="Proteomes" id="UP000219453">
    <property type="component" value="Unassembled WGS sequence"/>
</dbReference>
<name>A0A285N305_NATPI</name>